<dbReference type="EMBL" id="JACHOO010000001">
    <property type="protein sequence ID" value="MBB5751068.1"/>
    <property type="molecule type" value="Genomic_DNA"/>
</dbReference>
<organism evidence="2 3">
    <name type="scientific">Prosthecomicrobium pneumaticum</name>
    <dbReference type="NCBI Taxonomy" id="81895"/>
    <lineage>
        <taxon>Bacteria</taxon>
        <taxon>Pseudomonadati</taxon>
        <taxon>Pseudomonadota</taxon>
        <taxon>Alphaproteobacteria</taxon>
        <taxon>Hyphomicrobiales</taxon>
        <taxon>Kaistiaceae</taxon>
        <taxon>Prosthecomicrobium</taxon>
    </lineage>
</organism>
<accession>A0A7W9CT47</accession>
<dbReference type="PANTHER" id="PTHR43760">
    <property type="entry name" value="ENDORIBONUCLEASE-RELATED"/>
    <property type="match status" value="1"/>
</dbReference>
<dbReference type="Gene3D" id="3.30.1330.40">
    <property type="entry name" value="RutC-like"/>
    <property type="match status" value="1"/>
</dbReference>
<dbReference type="AlphaFoldDB" id="A0A7W9CT47"/>
<dbReference type="InterPro" id="IPR013813">
    <property type="entry name" value="Endoribo_LPSP/chorism_mut-like"/>
</dbReference>
<evidence type="ECO:0000313" key="3">
    <source>
        <dbReference type="Proteomes" id="UP000523821"/>
    </source>
</evidence>
<sequence length="154" mass="16077">MTSPIEERLAALGVVLPTPTPPVANYVPAVESGGWLWISGQVPMGPNGPEFIGKLGRDVELDSGRAAARLCAINILAQAKAALGDLERIKRVVKLVGFVNSFGDFGDQPKVVNGASDFLVEVLGEHGRHARSAVGVAGLPFNVAVEVEAVLEIA</sequence>
<dbReference type="PANTHER" id="PTHR43760:SF1">
    <property type="entry name" value="ENDORIBONUCLEASE L-PSP_CHORISMATE MUTASE-LIKE DOMAIN-CONTAINING PROTEIN"/>
    <property type="match status" value="1"/>
</dbReference>
<dbReference type="RefSeq" id="WP_183851653.1">
    <property type="nucleotide sequence ID" value="NZ_JACHOO010000001.1"/>
</dbReference>
<dbReference type="Proteomes" id="UP000523821">
    <property type="component" value="Unassembled WGS sequence"/>
</dbReference>
<gene>
    <name evidence="2" type="ORF">GGQ63_000111</name>
</gene>
<name>A0A7W9CT47_9HYPH</name>
<feature type="domain" description="Endoribonuclease L-PSP/chorismate mutase-like" evidence="1">
    <location>
        <begin position="6"/>
        <end position="144"/>
    </location>
</feature>
<reference evidence="2 3" key="1">
    <citation type="submission" date="2020-08" db="EMBL/GenBank/DDBJ databases">
        <title>Genomic Encyclopedia of Type Strains, Phase IV (KMG-IV): sequencing the most valuable type-strain genomes for metagenomic binning, comparative biology and taxonomic classification.</title>
        <authorList>
            <person name="Goeker M."/>
        </authorList>
    </citation>
    <scope>NUCLEOTIDE SEQUENCE [LARGE SCALE GENOMIC DNA]</scope>
    <source>
        <strain evidence="2 3">DSM 16268</strain>
    </source>
</reference>
<dbReference type="Pfam" id="PF14588">
    <property type="entry name" value="YjgF_endoribonc"/>
    <property type="match status" value="1"/>
</dbReference>
<comment type="caution">
    <text evidence="2">The sequence shown here is derived from an EMBL/GenBank/DDBJ whole genome shotgun (WGS) entry which is preliminary data.</text>
</comment>
<dbReference type="InterPro" id="IPR035959">
    <property type="entry name" value="RutC-like_sf"/>
</dbReference>
<proteinExistence type="predicted"/>
<keyword evidence="3" id="KW-1185">Reference proteome</keyword>
<evidence type="ECO:0000259" key="1">
    <source>
        <dbReference type="Pfam" id="PF14588"/>
    </source>
</evidence>
<evidence type="ECO:0000313" key="2">
    <source>
        <dbReference type="EMBL" id="MBB5751068.1"/>
    </source>
</evidence>
<protein>
    <submittedName>
        <fullName evidence="2">Enamine deaminase RidA (YjgF/YER057c/UK114 family)</fullName>
    </submittedName>
</protein>
<dbReference type="SUPFAM" id="SSF55298">
    <property type="entry name" value="YjgF-like"/>
    <property type="match status" value="1"/>
</dbReference>
<dbReference type="CDD" id="cd02199">
    <property type="entry name" value="YjgF_YER057c_UK114_like_1"/>
    <property type="match status" value="1"/>
</dbReference>